<evidence type="ECO:0000256" key="9">
    <source>
        <dbReference type="ARBA" id="ARBA00048350"/>
    </source>
</evidence>
<dbReference type="PANTHER" id="PTHR10890">
    <property type="entry name" value="CYSTEINYL-TRNA SYNTHETASE"/>
    <property type="match status" value="1"/>
</dbReference>
<dbReference type="PRINTS" id="PR00983">
    <property type="entry name" value="TRNASYNTHCYS"/>
</dbReference>
<evidence type="ECO:0000256" key="7">
    <source>
        <dbReference type="ARBA" id="ARBA00022833"/>
    </source>
</evidence>
<feature type="binding site" evidence="10">
    <location>
        <begin position="256"/>
        <end position="258"/>
    </location>
    <ligand>
        <name>L-cysteinyl-5'-AMP</name>
        <dbReference type="ChEBI" id="CHEBI:144924"/>
    </ligand>
</feature>
<comment type="catalytic activity">
    <reaction evidence="9 10">
        <text>1D-myo-inositol 2-amino-2-deoxy-alpha-D-glucopyranoside + L-cysteine + ATP = 1D-myo-inositol 2-(L-cysteinylamino)-2-deoxy-alpha-D-glucopyranoside + AMP + diphosphate + H(+)</text>
        <dbReference type="Rhea" id="RHEA:26176"/>
        <dbReference type="ChEBI" id="CHEBI:15378"/>
        <dbReference type="ChEBI" id="CHEBI:30616"/>
        <dbReference type="ChEBI" id="CHEBI:33019"/>
        <dbReference type="ChEBI" id="CHEBI:35235"/>
        <dbReference type="ChEBI" id="CHEBI:58886"/>
        <dbReference type="ChEBI" id="CHEBI:58887"/>
        <dbReference type="ChEBI" id="CHEBI:456215"/>
        <dbReference type="EC" id="6.3.1.13"/>
    </reaction>
</comment>
<comment type="function">
    <text evidence="1 10">Catalyzes the ATP-dependent condensation of GlcN-Ins and L-cysteine to form L-Cys-GlcN-Ins.</text>
</comment>
<feature type="binding site" evidence="10">
    <location>
        <position position="263"/>
    </location>
    <ligand>
        <name>Zn(2+)</name>
        <dbReference type="ChEBI" id="CHEBI:29105"/>
    </ligand>
</feature>
<feature type="binding site" evidence="10">
    <location>
        <position position="290"/>
    </location>
    <ligand>
        <name>L-cysteinyl-5'-AMP</name>
        <dbReference type="ChEBI" id="CHEBI:144924"/>
    </ligand>
</feature>
<dbReference type="Gene3D" id="1.20.120.640">
    <property type="entry name" value="Anticodon-binding domain of a subclass of class I aminoacyl-tRNA synthetases"/>
    <property type="match status" value="1"/>
</dbReference>
<dbReference type="HAMAP" id="MF_01697">
    <property type="entry name" value="MshC"/>
    <property type="match status" value="1"/>
</dbReference>
<keyword evidence="5 10" id="KW-0479">Metal-binding</keyword>
<feature type="short sequence motif" description="'KMSKS' region" evidence="10">
    <location>
        <begin position="296"/>
        <end position="300"/>
    </location>
</feature>
<protein>
    <recommendedName>
        <fullName evidence="10">L-cysteine:1D-myo-inositol 2-amino-2-deoxy-alpha-D-glucopyranoside ligase</fullName>
        <shortName evidence="10">L-Cys:GlcN-Ins ligase</shortName>
        <ecNumber evidence="10">6.3.1.13</ecNumber>
    </recommendedName>
    <alternativeName>
        <fullName evidence="10">Mycothiol ligase</fullName>
        <shortName evidence="10">MSH ligase</shortName>
    </alternativeName>
</protein>
<evidence type="ECO:0000256" key="8">
    <source>
        <dbReference type="ARBA" id="ARBA00022840"/>
    </source>
</evidence>
<comment type="cofactor">
    <cofactor evidence="10">
        <name>Zn(2+)</name>
        <dbReference type="ChEBI" id="CHEBI:29105"/>
    </cofactor>
    <text evidence="10">Binds 1 zinc ion per subunit.</text>
</comment>
<dbReference type="Proteomes" id="UP001430172">
    <property type="component" value="Unassembled WGS sequence"/>
</dbReference>
<evidence type="ECO:0000259" key="12">
    <source>
        <dbReference type="Pfam" id="PF01406"/>
    </source>
</evidence>
<feature type="short sequence motif" description="'ERGGDP' region" evidence="10">
    <location>
        <begin position="193"/>
        <end position="198"/>
    </location>
</feature>
<evidence type="ECO:0000256" key="3">
    <source>
        <dbReference type="ARBA" id="ARBA00011245"/>
    </source>
</evidence>
<keyword evidence="6 10" id="KW-0547">Nucleotide-binding</keyword>
<keyword evidence="7 10" id="KW-0862">Zinc</keyword>
<feature type="binding site" evidence="10">
    <location>
        <begin position="81"/>
        <end position="83"/>
    </location>
    <ligand>
        <name>L-cysteinyl-5'-AMP</name>
        <dbReference type="ChEBI" id="CHEBI:144924"/>
    </ligand>
</feature>
<feature type="binding site" evidence="10">
    <location>
        <position position="43"/>
    </location>
    <ligand>
        <name>Zn(2+)</name>
        <dbReference type="ChEBI" id="CHEBI:29105"/>
    </ligand>
</feature>
<evidence type="ECO:0000256" key="11">
    <source>
        <dbReference type="SAM" id="MobiDB-lite"/>
    </source>
</evidence>
<comment type="similarity">
    <text evidence="2 10">Belongs to the class-I aminoacyl-tRNA synthetase family. MshC subfamily.</text>
</comment>
<evidence type="ECO:0000256" key="5">
    <source>
        <dbReference type="ARBA" id="ARBA00022723"/>
    </source>
</evidence>
<dbReference type="InterPro" id="IPR024909">
    <property type="entry name" value="Cys-tRNA/MSH_ligase"/>
</dbReference>
<evidence type="ECO:0000256" key="6">
    <source>
        <dbReference type="ARBA" id="ARBA00022741"/>
    </source>
</evidence>
<dbReference type="Gene3D" id="3.40.50.620">
    <property type="entry name" value="HUPs"/>
    <property type="match status" value="1"/>
</dbReference>
<dbReference type="RefSeq" id="WP_204130094.1">
    <property type="nucleotide sequence ID" value="NZ_JAFDVD010000005.1"/>
</dbReference>
<gene>
    <name evidence="10" type="primary">mshC</name>
    <name evidence="13" type="ORF">JQN70_04360</name>
</gene>
<evidence type="ECO:0000256" key="10">
    <source>
        <dbReference type="HAMAP-Rule" id="MF_01697"/>
    </source>
</evidence>
<dbReference type="EMBL" id="JAFDVD010000005">
    <property type="protein sequence ID" value="MBM6399613.1"/>
    <property type="molecule type" value="Genomic_DNA"/>
</dbReference>
<dbReference type="InterPro" id="IPR017812">
    <property type="entry name" value="Mycothiol_ligase_MshC"/>
</dbReference>
<feature type="domain" description="tRNA synthetases class I catalytic" evidence="12">
    <location>
        <begin position="38"/>
        <end position="344"/>
    </location>
</feature>
<keyword evidence="14" id="KW-1185">Reference proteome</keyword>
<keyword evidence="8 10" id="KW-0067">ATP-binding</keyword>
<dbReference type="EC" id="6.3.1.13" evidence="10"/>
<feature type="binding site" evidence="10">
    <location>
        <position position="58"/>
    </location>
    <ligand>
        <name>L-cysteinyl-5'-AMP</name>
        <dbReference type="ChEBI" id="CHEBI:144924"/>
    </ligand>
</feature>
<feature type="binding site" evidence="10">
    <location>
        <position position="238"/>
    </location>
    <ligand>
        <name>Zn(2+)</name>
        <dbReference type="ChEBI" id="CHEBI:29105"/>
    </ligand>
</feature>
<dbReference type="PANTHER" id="PTHR10890:SF3">
    <property type="entry name" value="CYSTEINE--TRNA LIGASE, CYTOPLASMIC"/>
    <property type="match status" value="1"/>
</dbReference>
<sequence length="419" mass="45477">MKSWPTPSVPAVPGHGEPLRLHDTSRDAVVPLDAGDVARIYVCGITPYDATHLGHAATYVTFDLVVRALLDTGRRVEYVQNVTDVDDPLLERAARDGRDWRELATAEIELFREDMTALGVIPPDEYRGVVESMDEIVDAVRRLVSSGAAYRVPVPEGEGEGPGDDVYLDLAQTPAFGEVSHWSREQMMSVFADRGGDPDRAGKRDPLDPLLWRGARDGEPSWDDDVLGAGRPGWHIECTAISLAHLGHPFDLKGGGSDLVFPHHEMSAVQATALTGGEVFARLYVHQAMVGFQGEKMSKSKGNLVLVSRLRADGVDPMAIRLVLLAQHYRTEWEYTDSLLAEAQSRLDRWREALSTNGGVDATDTVAAVRSAVADDLSTLRALEAVDAWCERTLAGEGTDAAAPGVLARTLDAVLGVRL</sequence>
<dbReference type="GO" id="GO:0016874">
    <property type="term" value="F:ligase activity"/>
    <property type="evidence" value="ECO:0007669"/>
    <property type="project" value="UniProtKB-KW"/>
</dbReference>
<name>A0ABS2CJH3_9MICO</name>
<proteinExistence type="inferred from homology"/>
<reference evidence="13" key="1">
    <citation type="submission" date="2021-02" db="EMBL/GenBank/DDBJ databases">
        <title>Phycicoccus sp. MQZ13P-5T, whole genome shotgun sequence.</title>
        <authorList>
            <person name="Tuo L."/>
        </authorList>
    </citation>
    <scope>NUCLEOTIDE SEQUENCE</scope>
    <source>
        <strain evidence="13">MQZ13P-5</strain>
    </source>
</reference>
<feature type="compositionally biased region" description="Basic and acidic residues" evidence="11">
    <location>
        <begin position="194"/>
        <end position="207"/>
    </location>
</feature>
<evidence type="ECO:0000256" key="1">
    <source>
        <dbReference type="ARBA" id="ARBA00003679"/>
    </source>
</evidence>
<organism evidence="13 14">
    <name type="scientific">Phycicoccus sonneratiae</name>
    <dbReference type="NCBI Taxonomy" id="2807628"/>
    <lineage>
        <taxon>Bacteria</taxon>
        <taxon>Bacillati</taxon>
        <taxon>Actinomycetota</taxon>
        <taxon>Actinomycetes</taxon>
        <taxon>Micrococcales</taxon>
        <taxon>Intrasporangiaceae</taxon>
        <taxon>Phycicoccus</taxon>
    </lineage>
</organism>
<feature type="region of interest" description="Disordered" evidence="11">
    <location>
        <begin position="1"/>
        <end position="20"/>
    </location>
</feature>
<feature type="binding site" evidence="10">
    <location>
        <begin position="43"/>
        <end position="46"/>
    </location>
    <ligand>
        <name>L-cysteinyl-5'-AMP</name>
        <dbReference type="ChEBI" id="CHEBI:144924"/>
    </ligand>
</feature>
<feature type="region of interest" description="Disordered" evidence="11">
    <location>
        <begin position="193"/>
        <end position="212"/>
    </location>
</feature>
<dbReference type="SUPFAM" id="SSF52374">
    <property type="entry name" value="Nucleotidylyl transferase"/>
    <property type="match status" value="1"/>
</dbReference>
<comment type="caution">
    <text evidence="13">The sequence shown here is derived from an EMBL/GenBank/DDBJ whole genome shotgun (WGS) entry which is preliminary data.</text>
</comment>
<feature type="short sequence motif" description="'HIGH' region" evidence="10">
    <location>
        <begin position="45"/>
        <end position="55"/>
    </location>
</feature>
<feature type="binding site" evidence="10">
    <location>
        <position position="234"/>
    </location>
    <ligand>
        <name>L-cysteinyl-5'-AMP</name>
        <dbReference type="ChEBI" id="CHEBI:144924"/>
    </ligand>
</feature>
<dbReference type="InterPro" id="IPR014729">
    <property type="entry name" value="Rossmann-like_a/b/a_fold"/>
</dbReference>
<dbReference type="InterPro" id="IPR032678">
    <property type="entry name" value="tRNA-synt_1_cat_dom"/>
</dbReference>
<evidence type="ECO:0000313" key="14">
    <source>
        <dbReference type="Proteomes" id="UP001430172"/>
    </source>
</evidence>
<comment type="subunit">
    <text evidence="3 10">Monomer.</text>
</comment>
<evidence type="ECO:0000313" key="13">
    <source>
        <dbReference type="EMBL" id="MBM6399613.1"/>
    </source>
</evidence>
<dbReference type="Pfam" id="PF01406">
    <property type="entry name" value="tRNA-synt_1e"/>
    <property type="match status" value="1"/>
</dbReference>
<accession>A0ABS2CJH3</accession>
<dbReference type="NCBIfam" id="TIGR03447">
    <property type="entry name" value="mycothiol_MshC"/>
    <property type="match status" value="1"/>
</dbReference>
<evidence type="ECO:0000256" key="4">
    <source>
        <dbReference type="ARBA" id="ARBA00022598"/>
    </source>
</evidence>
<evidence type="ECO:0000256" key="2">
    <source>
        <dbReference type="ARBA" id="ARBA00007723"/>
    </source>
</evidence>
<keyword evidence="4 10" id="KW-0436">Ligase</keyword>